<sequence length="58" mass="6125">MPTPEPSLAELDVRLQRIEAAVTGSVAGAHDVDAGDGMISLRLQNPPTGLEHGQHLRV</sequence>
<reference evidence="1 2" key="1">
    <citation type="journal article" date="2019" name="Int. J. Syst. Evol. Microbiol.">
        <title>The Global Catalogue of Microorganisms (GCM) 10K type strain sequencing project: providing services to taxonomists for standard genome sequencing and annotation.</title>
        <authorList>
            <consortium name="The Broad Institute Genomics Platform"/>
            <consortium name="The Broad Institute Genome Sequencing Center for Infectious Disease"/>
            <person name="Wu L."/>
            <person name="Ma J."/>
        </authorList>
    </citation>
    <scope>NUCLEOTIDE SEQUENCE [LARGE SCALE GENOMIC DNA]</scope>
    <source>
        <strain evidence="1 2">IBRC-M 10256</strain>
    </source>
</reference>
<proteinExistence type="predicted"/>
<dbReference type="Proteomes" id="UP001595846">
    <property type="component" value="Unassembled WGS sequence"/>
</dbReference>
<dbReference type="RefSeq" id="WP_256532765.1">
    <property type="nucleotide sequence ID" value="NZ_CP101824.1"/>
</dbReference>
<organism evidence="1 2">
    <name type="scientific">Halovivax cerinus</name>
    <dbReference type="NCBI Taxonomy" id="1487865"/>
    <lineage>
        <taxon>Archaea</taxon>
        <taxon>Methanobacteriati</taxon>
        <taxon>Methanobacteriota</taxon>
        <taxon>Stenosarchaea group</taxon>
        <taxon>Halobacteria</taxon>
        <taxon>Halobacteriales</taxon>
        <taxon>Natrialbaceae</taxon>
        <taxon>Halovivax</taxon>
    </lineage>
</organism>
<accession>A0ABD5NQ20</accession>
<dbReference type="AlphaFoldDB" id="A0ABD5NQ20"/>
<keyword evidence="2" id="KW-1185">Reference proteome</keyword>
<protein>
    <submittedName>
        <fullName evidence="1">Uncharacterized protein</fullName>
    </submittedName>
</protein>
<comment type="caution">
    <text evidence="1">The sequence shown here is derived from an EMBL/GenBank/DDBJ whole genome shotgun (WGS) entry which is preliminary data.</text>
</comment>
<dbReference type="EMBL" id="JBHSAQ010000009">
    <property type="protein sequence ID" value="MFC3958932.1"/>
    <property type="molecule type" value="Genomic_DNA"/>
</dbReference>
<gene>
    <name evidence="1" type="ORF">ACFOUR_11220</name>
</gene>
<name>A0ABD5NQ20_9EURY</name>
<dbReference type="GeneID" id="73901870"/>
<evidence type="ECO:0000313" key="1">
    <source>
        <dbReference type="EMBL" id="MFC3958932.1"/>
    </source>
</evidence>
<evidence type="ECO:0000313" key="2">
    <source>
        <dbReference type="Proteomes" id="UP001595846"/>
    </source>
</evidence>